<dbReference type="EMBL" id="MNAD01001069">
    <property type="protein sequence ID" value="OJT08228.1"/>
    <property type="molecule type" value="Genomic_DNA"/>
</dbReference>
<dbReference type="OMA" id="TFVDHFY"/>
<protein>
    <recommendedName>
        <fullName evidence="4">Pentatricopeptide repeat-containing protein</fullName>
    </recommendedName>
</protein>
<sequence length="704" mass="78238">MREVKTYPYPATAPDTTLFEETTDEYYAAGGDTQAHTGLYPSHAVADHPSTMLKNLVKEGNYADASRVHAELLEIGVEIPFHPVYHFAARQALYNPALSQRDRLESFERWWSLFPPRTGIEGPWRAIGSILTDLLRNAATPDIPLIVRFAVLAASKGYALTVWSKVIPVVASCAPSDVLLHFLGEFSSAAQHFETSIVHDGKNSTVTAGSPDSFRPAYIYNTTVRMLAGVGRTGVALEVLQLARSRDMHVTFRTYDFLLGRLRNNGDVDAVDTVISLRRAQRSPWYEPPAKEAILPSLKPPATTAQQPHTLASSSSDLSQAPTNNTGPSTSASNEMQTLITIARSLKHALASGTLSLPEASLSQVIGAYVLAGRSTLVRRLRILAYRHDELVPRWALAEMMNHFTCRRSLYTIMKEFESHFHLVGVPRGFADALWKERGAGRSNGIARMRPFIRRKYLPTAKHTHFVWRVFLAKASTRSHVEHLYLQFLEDVAASRDMPASAVPHIASLPSWKPSTDPEMFIRPIPSPCMFNVDHFALFMRAFLRLKKPASAARVVIDIYALGFQPTEQIFDLFVSALCYMPSHRLPTSTLDFFEKALEGARKDKLSAEQAQSRADLLPSNPRNECDSPKAQPLAFVYGAVMRRLLLDGREAEAAQIAERFVARVPYRQGSTPVIDRTLREPVIASVLASKPESMSPGEPICSY</sequence>
<evidence type="ECO:0000313" key="3">
    <source>
        <dbReference type="Proteomes" id="UP000184267"/>
    </source>
</evidence>
<feature type="region of interest" description="Disordered" evidence="1">
    <location>
        <begin position="296"/>
        <end position="334"/>
    </location>
</feature>
<name>A0A1M2VKX8_TRAPU</name>
<evidence type="ECO:0008006" key="4">
    <source>
        <dbReference type="Google" id="ProtNLM"/>
    </source>
</evidence>
<gene>
    <name evidence="2" type="ORF">TRAPUB_865</name>
</gene>
<dbReference type="OrthoDB" id="185373at2759"/>
<keyword evidence="3" id="KW-1185">Reference proteome</keyword>
<comment type="caution">
    <text evidence="2">The sequence shown here is derived from an EMBL/GenBank/DDBJ whole genome shotgun (WGS) entry which is preliminary data.</text>
</comment>
<proteinExistence type="predicted"/>
<dbReference type="AlphaFoldDB" id="A0A1M2VKX8"/>
<dbReference type="Proteomes" id="UP000184267">
    <property type="component" value="Unassembled WGS sequence"/>
</dbReference>
<accession>A0A1M2VKX8</accession>
<reference evidence="2 3" key="1">
    <citation type="submission" date="2016-10" db="EMBL/GenBank/DDBJ databases">
        <title>Genome sequence of the basidiomycete white-rot fungus Trametes pubescens.</title>
        <authorList>
            <person name="Makela M.R."/>
            <person name="Granchi Z."/>
            <person name="Peng M."/>
            <person name="De Vries R.P."/>
            <person name="Grigoriev I."/>
            <person name="Riley R."/>
            <person name="Hilden K."/>
        </authorList>
    </citation>
    <scope>NUCLEOTIDE SEQUENCE [LARGE SCALE GENOMIC DNA]</scope>
    <source>
        <strain evidence="2 3">FBCC735</strain>
    </source>
</reference>
<evidence type="ECO:0000313" key="2">
    <source>
        <dbReference type="EMBL" id="OJT08228.1"/>
    </source>
</evidence>
<evidence type="ECO:0000256" key="1">
    <source>
        <dbReference type="SAM" id="MobiDB-lite"/>
    </source>
</evidence>
<feature type="compositionally biased region" description="Polar residues" evidence="1">
    <location>
        <begin position="303"/>
        <end position="334"/>
    </location>
</feature>
<dbReference type="STRING" id="154538.A0A1M2VKX8"/>
<organism evidence="2 3">
    <name type="scientific">Trametes pubescens</name>
    <name type="common">White-rot fungus</name>
    <dbReference type="NCBI Taxonomy" id="154538"/>
    <lineage>
        <taxon>Eukaryota</taxon>
        <taxon>Fungi</taxon>
        <taxon>Dikarya</taxon>
        <taxon>Basidiomycota</taxon>
        <taxon>Agaricomycotina</taxon>
        <taxon>Agaricomycetes</taxon>
        <taxon>Polyporales</taxon>
        <taxon>Polyporaceae</taxon>
        <taxon>Trametes</taxon>
    </lineage>
</organism>